<evidence type="ECO:0000313" key="10">
    <source>
        <dbReference type="Proteomes" id="UP001200313"/>
    </source>
</evidence>
<dbReference type="PANTHER" id="PTHR44936">
    <property type="entry name" value="SENSOR PROTEIN CREC"/>
    <property type="match status" value="1"/>
</dbReference>
<accession>A0ABS9MB15</accession>
<protein>
    <recommendedName>
        <fullName evidence="2">histidine kinase</fullName>
        <ecNumber evidence="2">2.7.13.3</ecNumber>
    </recommendedName>
</protein>
<dbReference type="Pfam" id="PF02518">
    <property type="entry name" value="HATPase_c"/>
    <property type="match status" value="1"/>
</dbReference>
<organism evidence="9 10">
    <name type="scientific">Intestinimonas massiliensis</name>
    <name type="common">ex Afouda et al. 2020</name>
    <dbReference type="NCBI Taxonomy" id="1673721"/>
    <lineage>
        <taxon>Bacteria</taxon>
        <taxon>Bacillati</taxon>
        <taxon>Bacillota</taxon>
        <taxon>Clostridia</taxon>
        <taxon>Eubacteriales</taxon>
        <taxon>Intestinimonas</taxon>
    </lineage>
</organism>
<evidence type="ECO:0000256" key="2">
    <source>
        <dbReference type="ARBA" id="ARBA00012438"/>
    </source>
</evidence>
<dbReference type="InterPro" id="IPR050980">
    <property type="entry name" value="2C_sensor_his_kinase"/>
</dbReference>
<keyword evidence="5" id="KW-0418">Kinase</keyword>
<keyword evidence="3" id="KW-0808">Transferase</keyword>
<comment type="caution">
    <text evidence="9">The sequence shown here is derived from an EMBL/GenBank/DDBJ whole genome shotgun (WGS) entry which is preliminary data.</text>
</comment>
<feature type="domain" description="Histidine kinase" evidence="8">
    <location>
        <begin position="1"/>
        <end position="101"/>
    </location>
</feature>
<keyword evidence="10" id="KW-1185">Reference proteome</keyword>
<keyword evidence="7" id="KW-0902">Two-component regulatory system</keyword>
<evidence type="ECO:0000256" key="3">
    <source>
        <dbReference type="ARBA" id="ARBA00022679"/>
    </source>
</evidence>
<dbReference type="InterPro" id="IPR004358">
    <property type="entry name" value="Sig_transdc_His_kin-like_C"/>
</dbReference>
<dbReference type="PANTHER" id="PTHR44936:SF10">
    <property type="entry name" value="SENSOR PROTEIN RSTB"/>
    <property type="match status" value="1"/>
</dbReference>
<name>A0ABS9MB15_9FIRM</name>
<keyword evidence="6 9" id="KW-0067">ATP-binding</keyword>
<dbReference type="EC" id="2.7.13.3" evidence="2"/>
<dbReference type="SMART" id="SM00387">
    <property type="entry name" value="HATPase_c"/>
    <property type="match status" value="1"/>
</dbReference>
<dbReference type="InterPro" id="IPR003594">
    <property type="entry name" value="HATPase_dom"/>
</dbReference>
<dbReference type="PRINTS" id="PR00344">
    <property type="entry name" value="BCTRLSENSOR"/>
</dbReference>
<dbReference type="EMBL" id="JAKNJB010000024">
    <property type="protein sequence ID" value="MCG4527985.1"/>
    <property type="molecule type" value="Genomic_DNA"/>
</dbReference>
<evidence type="ECO:0000313" key="9">
    <source>
        <dbReference type="EMBL" id="MCG4527985.1"/>
    </source>
</evidence>
<evidence type="ECO:0000256" key="5">
    <source>
        <dbReference type="ARBA" id="ARBA00022777"/>
    </source>
</evidence>
<dbReference type="InterPro" id="IPR005467">
    <property type="entry name" value="His_kinase_dom"/>
</dbReference>
<evidence type="ECO:0000256" key="4">
    <source>
        <dbReference type="ARBA" id="ARBA00022741"/>
    </source>
</evidence>
<dbReference type="GO" id="GO:0005524">
    <property type="term" value="F:ATP binding"/>
    <property type="evidence" value="ECO:0007669"/>
    <property type="project" value="UniProtKB-KW"/>
</dbReference>
<dbReference type="InterPro" id="IPR036890">
    <property type="entry name" value="HATPase_C_sf"/>
</dbReference>
<evidence type="ECO:0000256" key="1">
    <source>
        <dbReference type="ARBA" id="ARBA00000085"/>
    </source>
</evidence>
<evidence type="ECO:0000259" key="8">
    <source>
        <dbReference type="PROSITE" id="PS50109"/>
    </source>
</evidence>
<sequence length="101" mass="10411">MSNLLDNAARYTPAGGTVTLSVTADGETLTIAVEDTGPGFSAEGLARGEQAFYTSDASRPQEGHMGMGLYFAAQTAKRHGGALRLANTGLGARAELILPIN</sequence>
<keyword evidence="4" id="KW-0547">Nucleotide-binding</keyword>
<reference evidence="9 10" key="1">
    <citation type="submission" date="2022-01" db="EMBL/GenBank/DDBJ databases">
        <title>Collection of gut derived symbiotic bacterial strains cultured from healthy donors.</title>
        <authorList>
            <person name="Lin H."/>
            <person name="Kohout C."/>
            <person name="Waligurski E."/>
            <person name="Pamer E.G."/>
        </authorList>
    </citation>
    <scope>NUCLEOTIDE SEQUENCE [LARGE SCALE GENOMIC DNA]</scope>
    <source>
        <strain evidence="9 10">DFI.3.7</strain>
    </source>
</reference>
<comment type="catalytic activity">
    <reaction evidence="1">
        <text>ATP + protein L-histidine = ADP + protein N-phospho-L-histidine.</text>
        <dbReference type="EC" id="2.7.13.3"/>
    </reaction>
</comment>
<proteinExistence type="predicted"/>
<dbReference type="PROSITE" id="PS50109">
    <property type="entry name" value="HIS_KIN"/>
    <property type="match status" value="1"/>
</dbReference>
<gene>
    <name evidence="9" type="ORF">L0P79_13065</name>
</gene>
<dbReference type="Proteomes" id="UP001200313">
    <property type="component" value="Unassembled WGS sequence"/>
</dbReference>
<dbReference type="Gene3D" id="3.30.565.10">
    <property type="entry name" value="Histidine kinase-like ATPase, C-terminal domain"/>
    <property type="match status" value="1"/>
</dbReference>
<dbReference type="SUPFAM" id="SSF55874">
    <property type="entry name" value="ATPase domain of HSP90 chaperone/DNA topoisomerase II/histidine kinase"/>
    <property type="match status" value="1"/>
</dbReference>
<evidence type="ECO:0000256" key="7">
    <source>
        <dbReference type="ARBA" id="ARBA00023012"/>
    </source>
</evidence>
<evidence type="ECO:0000256" key="6">
    <source>
        <dbReference type="ARBA" id="ARBA00022840"/>
    </source>
</evidence>